<dbReference type="EMBL" id="MGDZ01000026">
    <property type="protein sequence ID" value="OGL73603.1"/>
    <property type="molecule type" value="Genomic_DNA"/>
</dbReference>
<proteinExistence type="predicted"/>
<evidence type="ECO:0008006" key="4">
    <source>
        <dbReference type="Google" id="ProtNLM"/>
    </source>
</evidence>
<feature type="compositionally biased region" description="Basic and acidic residues" evidence="1">
    <location>
        <begin position="71"/>
        <end position="87"/>
    </location>
</feature>
<sequence length="203" mass="23029">MERKPRPEMADITLPKYGDVKAGITVEDEAGEERRAGIEVGEPVKAEEAKGEKEEVPDLREKVQELEQRAAERVSELQKELDEKLEQTEGWGGEDEPDYRKEIRRQAEFVGRYVDQLSKRQEFALTTVVDSFNEAFSALKRKIARVKEFERLPEEQKTVLEKGRLAAITTGALTAKGFPDFASMGKGIKARSFEALAKDEIER</sequence>
<dbReference type="STRING" id="1802391.A3D72_00035"/>
<name>A0A1F7U5R5_9BACT</name>
<dbReference type="Proteomes" id="UP000176303">
    <property type="component" value="Unassembled WGS sequence"/>
</dbReference>
<comment type="caution">
    <text evidence="2">The sequence shown here is derived from an EMBL/GenBank/DDBJ whole genome shotgun (WGS) entry which is preliminary data.</text>
</comment>
<accession>A0A1F7U5R5</accession>
<feature type="region of interest" description="Disordered" evidence="1">
    <location>
        <begin position="71"/>
        <end position="98"/>
    </location>
</feature>
<dbReference type="AlphaFoldDB" id="A0A1F7U5R5"/>
<evidence type="ECO:0000256" key="1">
    <source>
        <dbReference type="SAM" id="MobiDB-lite"/>
    </source>
</evidence>
<gene>
    <name evidence="2" type="ORF">A3D72_00035</name>
</gene>
<evidence type="ECO:0000313" key="3">
    <source>
        <dbReference type="Proteomes" id="UP000176303"/>
    </source>
</evidence>
<evidence type="ECO:0000313" key="2">
    <source>
        <dbReference type="EMBL" id="OGL73603.1"/>
    </source>
</evidence>
<organism evidence="2 3">
    <name type="scientific">Candidatus Uhrbacteria bacterium RIFCSPHIGHO2_02_FULL_57_19</name>
    <dbReference type="NCBI Taxonomy" id="1802391"/>
    <lineage>
        <taxon>Bacteria</taxon>
        <taxon>Candidatus Uhriibacteriota</taxon>
    </lineage>
</organism>
<protein>
    <recommendedName>
        <fullName evidence="4">Nucleotide exchange factor GrpE</fullName>
    </recommendedName>
</protein>
<reference evidence="2 3" key="1">
    <citation type="journal article" date="2016" name="Nat. Commun.">
        <title>Thousands of microbial genomes shed light on interconnected biogeochemical processes in an aquifer system.</title>
        <authorList>
            <person name="Anantharaman K."/>
            <person name="Brown C.T."/>
            <person name="Hug L.A."/>
            <person name="Sharon I."/>
            <person name="Castelle C.J."/>
            <person name="Probst A.J."/>
            <person name="Thomas B.C."/>
            <person name="Singh A."/>
            <person name="Wilkins M.J."/>
            <person name="Karaoz U."/>
            <person name="Brodie E.L."/>
            <person name="Williams K.H."/>
            <person name="Hubbard S.S."/>
            <person name="Banfield J.F."/>
        </authorList>
    </citation>
    <scope>NUCLEOTIDE SEQUENCE [LARGE SCALE GENOMIC DNA]</scope>
</reference>